<proteinExistence type="predicted"/>
<dbReference type="Pfam" id="PF08240">
    <property type="entry name" value="ADH_N"/>
    <property type="match status" value="1"/>
</dbReference>
<dbReference type="Gene3D" id="3.40.50.720">
    <property type="entry name" value="NAD(P)-binding Rossmann-like Domain"/>
    <property type="match status" value="1"/>
</dbReference>
<dbReference type="Gene3D" id="3.90.180.10">
    <property type="entry name" value="Medium-chain alcohol dehydrogenases, catalytic domain"/>
    <property type="match status" value="1"/>
</dbReference>
<reference evidence="4" key="1">
    <citation type="submission" date="2020-01" db="EMBL/GenBank/DDBJ databases">
        <title>Identification and distribution of gene clusters putatively required for synthesis of sphingolipid metabolism inhibitors in phylogenetically diverse species of the filamentous fungus Fusarium.</title>
        <authorList>
            <person name="Kim H.-S."/>
            <person name="Busman M."/>
            <person name="Brown D.W."/>
            <person name="Divon H."/>
            <person name="Uhlig S."/>
            <person name="Proctor R.H."/>
        </authorList>
    </citation>
    <scope>NUCLEOTIDE SEQUENCE</scope>
    <source>
        <strain evidence="4">NRRL 53441</strain>
    </source>
</reference>
<dbReference type="EMBL" id="JAADJG010000555">
    <property type="protein sequence ID" value="KAF4444279.1"/>
    <property type="molecule type" value="Genomic_DNA"/>
</dbReference>
<evidence type="ECO:0000313" key="5">
    <source>
        <dbReference type="Proteomes" id="UP000605986"/>
    </source>
</evidence>
<keyword evidence="1" id="KW-1133">Transmembrane helix</keyword>
<keyword evidence="1" id="KW-0472">Membrane</keyword>
<organism evidence="4 5">
    <name type="scientific">Fusarium austroafricanum</name>
    <dbReference type="NCBI Taxonomy" id="2364996"/>
    <lineage>
        <taxon>Eukaryota</taxon>
        <taxon>Fungi</taxon>
        <taxon>Dikarya</taxon>
        <taxon>Ascomycota</taxon>
        <taxon>Pezizomycotina</taxon>
        <taxon>Sordariomycetes</taxon>
        <taxon>Hypocreomycetidae</taxon>
        <taxon>Hypocreales</taxon>
        <taxon>Nectriaceae</taxon>
        <taxon>Fusarium</taxon>
        <taxon>Fusarium concolor species complex</taxon>
    </lineage>
</organism>
<dbReference type="InterPro" id="IPR011032">
    <property type="entry name" value="GroES-like_sf"/>
</dbReference>
<feature type="domain" description="Alcohol dehydrogenase-like N-terminal" evidence="3">
    <location>
        <begin position="38"/>
        <end position="151"/>
    </location>
</feature>
<evidence type="ECO:0008006" key="6">
    <source>
        <dbReference type="Google" id="ProtNLM"/>
    </source>
</evidence>
<dbReference type="Proteomes" id="UP000605986">
    <property type="component" value="Unassembled WGS sequence"/>
</dbReference>
<dbReference type="Pfam" id="PF00107">
    <property type="entry name" value="ADH_zinc_N"/>
    <property type="match status" value="1"/>
</dbReference>
<evidence type="ECO:0000313" key="4">
    <source>
        <dbReference type="EMBL" id="KAF4444279.1"/>
    </source>
</evidence>
<keyword evidence="5" id="KW-1185">Reference proteome</keyword>
<name>A0A8H4K880_9HYPO</name>
<evidence type="ECO:0000259" key="3">
    <source>
        <dbReference type="Pfam" id="PF08240"/>
    </source>
</evidence>
<evidence type="ECO:0000256" key="1">
    <source>
        <dbReference type="SAM" id="Phobius"/>
    </source>
</evidence>
<dbReference type="PANTHER" id="PTHR43677">
    <property type="entry name" value="SHORT-CHAIN DEHYDROGENASE/REDUCTASE"/>
    <property type="match status" value="1"/>
</dbReference>
<sequence>MMSSTTSLPTTHRALELHSTRDPYDISVVVKNTPQPCPGSAILHVISAGVLAYANRVYSGRKRYPYPEPLVIGSGAIGRIAAVGPDATSLEPGQLVFFDCFIQGRDNPKSLFLHGLSSGFDNPSEKLMERFWRDGTYAEYSMVPLENCAALNESRLLGSPNNGGLGYSTTDLVYLFIISISIGGLLDIDIKTGDKVIISPAAGTFGSAAVIAALALGAQVIAVGRNQETLDKVKALNPERITTALNTGNVEEDVKELTKYGTADAFFDISPGKAIGSTHFKSCIQALRRGGRVSLMGAHHELTLPTMFIVINDITIKGKWMYTKGDVKTMIKLLEAGYLKLNAVKTVGDFGLEDFAKAFDAASKISGPFMQTVISP</sequence>
<keyword evidence="1" id="KW-0812">Transmembrane</keyword>
<feature type="transmembrane region" description="Helical" evidence="1">
    <location>
        <begin position="202"/>
        <end position="222"/>
    </location>
</feature>
<dbReference type="SUPFAM" id="SSF51735">
    <property type="entry name" value="NAD(P)-binding Rossmann-fold domains"/>
    <property type="match status" value="1"/>
</dbReference>
<dbReference type="InterPro" id="IPR051397">
    <property type="entry name" value="Zn-ADH-like_protein"/>
</dbReference>
<accession>A0A8H4K880</accession>
<dbReference type="InterPro" id="IPR013149">
    <property type="entry name" value="ADH-like_C"/>
</dbReference>
<protein>
    <recommendedName>
        <fullName evidence="6">Alcohol dehydrogenase-like C-terminal domain-containing protein</fullName>
    </recommendedName>
</protein>
<feature type="transmembrane region" description="Helical" evidence="1">
    <location>
        <begin position="172"/>
        <end position="190"/>
    </location>
</feature>
<dbReference type="OrthoDB" id="5407715at2759"/>
<feature type="domain" description="Alcohol dehydrogenase-like C-terminal" evidence="2">
    <location>
        <begin position="206"/>
        <end position="335"/>
    </location>
</feature>
<dbReference type="GO" id="GO:0005739">
    <property type="term" value="C:mitochondrion"/>
    <property type="evidence" value="ECO:0007669"/>
    <property type="project" value="TreeGrafter"/>
</dbReference>
<dbReference type="InterPro" id="IPR036291">
    <property type="entry name" value="NAD(P)-bd_dom_sf"/>
</dbReference>
<dbReference type="CDD" id="cd05188">
    <property type="entry name" value="MDR"/>
    <property type="match status" value="1"/>
</dbReference>
<evidence type="ECO:0000259" key="2">
    <source>
        <dbReference type="Pfam" id="PF00107"/>
    </source>
</evidence>
<dbReference type="AlphaFoldDB" id="A0A8H4K880"/>
<dbReference type="SUPFAM" id="SSF50129">
    <property type="entry name" value="GroES-like"/>
    <property type="match status" value="1"/>
</dbReference>
<dbReference type="GO" id="GO:0016491">
    <property type="term" value="F:oxidoreductase activity"/>
    <property type="evidence" value="ECO:0007669"/>
    <property type="project" value="TreeGrafter"/>
</dbReference>
<comment type="caution">
    <text evidence="4">The sequence shown here is derived from an EMBL/GenBank/DDBJ whole genome shotgun (WGS) entry which is preliminary data.</text>
</comment>
<dbReference type="InterPro" id="IPR013154">
    <property type="entry name" value="ADH-like_N"/>
</dbReference>
<gene>
    <name evidence="4" type="ORF">F53441_11187</name>
</gene>
<dbReference type="PANTHER" id="PTHR43677:SF4">
    <property type="entry name" value="QUINONE OXIDOREDUCTASE-LIKE PROTEIN 2"/>
    <property type="match status" value="1"/>
</dbReference>